<dbReference type="Gene3D" id="3.40.630.30">
    <property type="match status" value="1"/>
</dbReference>
<feature type="domain" description="N-acetyltransferase" evidence="3">
    <location>
        <begin position="27"/>
        <end position="175"/>
    </location>
</feature>
<evidence type="ECO:0000256" key="1">
    <source>
        <dbReference type="ARBA" id="ARBA00022679"/>
    </source>
</evidence>
<dbReference type="PANTHER" id="PTHR42919">
    <property type="entry name" value="N-ALPHA-ACETYLTRANSFERASE"/>
    <property type="match status" value="1"/>
</dbReference>
<accession>A0A077ZUJ7</accession>
<evidence type="ECO:0000313" key="5">
    <source>
        <dbReference type="Proteomes" id="UP000039865"/>
    </source>
</evidence>
<evidence type="ECO:0000259" key="3">
    <source>
        <dbReference type="PROSITE" id="PS51186"/>
    </source>
</evidence>
<dbReference type="AlphaFoldDB" id="A0A077ZUJ7"/>
<dbReference type="EMBL" id="CCKQ01002460">
    <property type="protein sequence ID" value="CDW73552.1"/>
    <property type="molecule type" value="Genomic_DNA"/>
</dbReference>
<protein>
    <submittedName>
        <fullName evidence="4">Gnat family protein</fullName>
    </submittedName>
</protein>
<keyword evidence="5" id="KW-1185">Reference proteome</keyword>
<dbReference type="SUPFAM" id="SSF55729">
    <property type="entry name" value="Acyl-CoA N-acyltransferases (Nat)"/>
    <property type="match status" value="1"/>
</dbReference>
<dbReference type="InterPro" id="IPR016181">
    <property type="entry name" value="Acyl_CoA_acyltransferase"/>
</dbReference>
<proteinExistence type="predicted"/>
<dbReference type="OMA" id="YHRILTY"/>
<dbReference type="CDD" id="cd04301">
    <property type="entry name" value="NAT_SF"/>
    <property type="match status" value="1"/>
</dbReference>
<sequence>MPAPEARIFENIKTEKPATRKLLELDIKFGDLTDKNVEQFRILNYLNLPVIYSEDFYRRLINNLRYSKLAYLKDVLVGAISCKEDDYEGERVVYIMTITILKPYRRYGIASKLLEQAVKDCAKGNIKKMNLHVQSSNQSALEFYKKHGFEIAAKLDDYYTDLQPADCYVLVKNLEQSTTSQ</sequence>
<organism evidence="4 5">
    <name type="scientific">Stylonychia lemnae</name>
    <name type="common">Ciliate</name>
    <dbReference type="NCBI Taxonomy" id="5949"/>
    <lineage>
        <taxon>Eukaryota</taxon>
        <taxon>Sar</taxon>
        <taxon>Alveolata</taxon>
        <taxon>Ciliophora</taxon>
        <taxon>Intramacronucleata</taxon>
        <taxon>Spirotrichea</taxon>
        <taxon>Stichotrichia</taxon>
        <taxon>Sporadotrichida</taxon>
        <taxon>Oxytrichidae</taxon>
        <taxon>Stylonychinae</taxon>
        <taxon>Stylonychia</taxon>
    </lineage>
</organism>
<name>A0A077ZUJ7_STYLE</name>
<gene>
    <name evidence="4" type="primary">Contig10768.g11523</name>
    <name evidence="4" type="ORF">STYLEM_2534</name>
</gene>
<evidence type="ECO:0000313" key="4">
    <source>
        <dbReference type="EMBL" id="CDW73552.1"/>
    </source>
</evidence>
<dbReference type="Proteomes" id="UP000039865">
    <property type="component" value="Unassembled WGS sequence"/>
</dbReference>
<dbReference type="GO" id="GO:0016747">
    <property type="term" value="F:acyltransferase activity, transferring groups other than amino-acyl groups"/>
    <property type="evidence" value="ECO:0007669"/>
    <property type="project" value="InterPro"/>
</dbReference>
<reference evidence="4 5" key="1">
    <citation type="submission" date="2014-06" db="EMBL/GenBank/DDBJ databases">
        <authorList>
            <person name="Swart Estienne"/>
        </authorList>
    </citation>
    <scope>NUCLEOTIDE SEQUENCE [LARGE SCALE GENOMIC DNA]</scope>
    <source>
        <strain evidence="4 5">130c</strain>
    </source>
</reference>
<evidence type="ECO:0000256" key="2">
    <source>
        <dbReference type="ARBA" id="ARBA00023315"/>
    </source>
</evidence>
<dbReference type="GO" id="GO:0007064">
    <property type="term" value="P:mitotic sister chromatid cohesion"/>
    <property type="evidence" value="ECO:0007669"/>
    <property type="project" value="TreeGrafter"/>
</dbReference>
<keyword evidence="2" id="KW-0012">Acyltransferase</keyword>
<dbReference type="GO" id="GO:0031415">
    <property type="term" value="C:NatA complex"/>
    <property type="evidence" value="ECO:0007669"/>
    <property type="project" value="TreeGrafter"/>
</dbReference>
<dbReference type="Pfam" id="PF00583">
    <property type="entry name" value="Acetyltransf_1"/>
    <property type="match status" value="1"/>
</dbReference>
<dbReference type="InParanoid" id="A0A077ZUJ7"/>
<dbReference type="PANTHER" id="PTHR42919:SF8">
    <property type="entry name" value="N-ALPHA-ACETYLTRANSFERASE 50"/>
    <property type="match status" value="1"/>
</dbReference>
<dbReference type="FunFam" id="3.40.630.30:FF:000006">
    <property type="entry name" value="Putative n-alpha-acetyltransferase 50"/>
    <property type="match status" value="1"/>
</dbReference>
<dbReference type="InterPro" id="IPR051556">
    <property type="entry name" value="N-term/lysine_N-AcTrnsfr"/>
</dbReference>
<dbReference type="OrthoDB" id="47374at2759"/>
<dbReference type="InterPro" id="IPR000182">
    <property type="entry name" value="GNAT_dom"/>
</dbReference>
<keyword evidence="1" id="KW-0808">Transferase</keyword>
<dbReference type="PROSITE" id="PS51186">
    <property type="entry name" value="GNAT"/>
    <property type="match status" value="1"/>
</dbReference>